<dbReference type="CDD" id="cd18580">
    <property type="entry name" value="ABC_6TM_ABCC_D2"/>
    <property type="match status" value="1"/>
</dbReference>
<dbReference type="Pfam" id="PF00664">
    <property type="entry name" value="ABC_membrane"/>
    <property type="match status" value="1"/>
</dbReference>
<accession>A0AAN6N976</accession>
<keyword evidence="6 8" id="KW-1133">Transmembrane helix</keyword>
<dbReference type="PANTHER" id="PTHR24223">
    <property type="entry name" value="ATP-BINDING CASSETTE SUB-FAMILY C"/>
    <property type="match status" value="1"/>
</dbReference>
<dbReference type="Proteomes" id="UP001303473">
    <property type="component" value="Unassembled WGS sequence"/>
</dbReference>
<dbReference type="SUPFAM" id="SSF52540">
    <property type="entry name" value="P-loop containing nucleoside triphosphate hydrolases"/>
    <property type="match status" value="1"/>
</dbReference>
<evidence type="ECO:0000259" key="9">
    <source>
        <dbReference type="PROSITE" id="PS50929"/>
    </source>
</evidence>
<evidence type="ECO:0000256" key="8">
    <source>
        <dbReference type="SAM" id="Phobius"/>
    </source>
</evidence>
<keyword evidence="11" id="KW-1185">Reference proteome</keyword>
<dbReference type="GO" id="GO:0140359">
    <property type="term" value="F:ABC-type transporter activity"/>
    <property type="evidence" value="ECO:0007669"/>
    <property type="project" value="InterPro"/>
</dbReference>
<evidence type="ECO:0000256" key="3">
    <source>
        <dbReference type="ARBA" id="ARBA00022692"/>
    </source>
</evidence>
<dbReference type="AlphaFoldDB" id="A0AAN6N976"/>
<dbReference type="Gene3D" id="1.20.1560.10">
    <property type="entry name" value="ABC transporter type 1, transmembrane domain"/>
    <property type="match status" value="1"/>
</dbReference>
<dbReference type="EMBL" id="MU853782">
    <property type="protein sequence ID" value="KAK3941485.1"/>
    <property type="molecule type" value="Genomic_DNA"/>
</dbReference>
<evidence type="ECO:0000256" key="4">
    <source>
        <dbReference type="ARBA" id="ARBA00022741"/>
    </source>
</evidence>
<comment type="subcellular location">
    <subcellularLocation>
        <location evidence="1">Membrane</location>
        <topology evidence="1">Multi-pass membrane protein</topology>
    </subcellularLocation>
</comment>
<dbReference type="InterPro" id="IPR011527">
    <property type="entry name" value="ABC1_TM_dom"/>
</dbReference>
<dbReference type="GO" id="GO:0005524">
    <property type="term" value="F:ATP binding"/>
    <property type="evidence" value="ECO:0007669"/>
    <property type="project" value="UniProtKB-KW"/>
</dbReference>
<feature type="transmembrane region" description="Helical" evidence="8">
    <location>
        <begin position="183"/>
        <end position="202"/>
    </location>
</feature>
<gene>
    <name evidence="10" type="ORF">QBC46DRAFT_363252</name>
</gene>
<evidence type="ECO:0000313" key="11">
    <source>
        <dbReference type="Proteomes" id="UP001303473"/>
    </source>
</evidence>
<organism evidence="10 11">
    <name type="scientific">Diplogelasinospora grovesii</name>
    <dbReference type="NCBI Taxonomy" id="303347"/>
    <lineage>
        <taxon>Eukaryota</taxon>
        <taxon>Fungi</taxon>
        <taxon>Dikarya</taxon>
        <taxon>Ascomycota</taxon>
        <taxon>Pezizomycotina</taxon>
        <taxon>Sordariomycetes</taxon>
        <taxon>Sordariomycetidae</taxon>
        <taxon>Sordariales</taxon>
        <taxon>Diplogelasinosporaceae</taxon>
        <taxon>Diplogelasinospora</taxon>
    </lineage>
</organism>
<proteinExistence type="predicted"/>
<sequence>MTYELCRSNFIKLSPKVGEVLYYNLLKTVISFSQDISYLDDSLPFALFIVVTQIFRLISQMFLLFITQASLVICGPPLFIVLYFLQKFYLHESRQIRFLDLESRAAVYTSFLETLEGISAIRALGWQSHSVDQNIAHLDVSQTPHYMMKVIQLWLTLVLDLLVTGLAVMVISLAVALRSSTTGGQIGLALSVVMVIAQLLSLETSLGAVARIKTLEATLQPEDKENEDFEPSEEWPKQGSIEFRDVTASYNITHRLDTIQDTDLIIVLDKGTLVEAGAPEDLLTKRTDVLKGEKAWFREL</sequence>
<keyword evidence="2" id="KW-0813">Transport</keyword>
<dbReference type="GO" id="GO:0016020">
    <property type="term" value="C:membrane"/>
    <property type="evidence" value="ECO:0007669"/>
    <property type="project" value="UniProtKB-SubCell"/>
</dbReference>
<feature type="domain" description="ABC transmembrane type-1" evidence="9">
    <location>
        <begin position="32"/>
        <end position="201"/>
    </location>
</feature>
<evidence type="ECO:0000256" key="7">
    <source>
        <dbReference type="ARBA" id="ARBA00023136"/>
    </source>
</evidence>
<dbReference type="PROSITE" id="PS50929">
    <property type="entry name" value="ABC_TM1F"/>
    <property type="match status" value="1"/>
</dbReference>
<dbReference type="SUPFAM" id="SSF90123">
    <property type="entry name" value="ABC transporter transmembrane region"/>
    <property type="match status" value="1"/>
</dbReference>
<dbReference type="InterPro" id="IPR044726">
    <property type="entry name" value="ABCC_6TM_D2"/>
</dbReference>
<dbReference type="PANTHER" id="PTHR24223:SF345">
    <property type="entry name" value="ABC MULTIDRUG TRANSPORTER (EUROFUNG)"/>
    <property type="match status" value="1"/>
</dbReference>
<feature type="transmembrane region" description="Helical" evidence="8">
    <location>
        <begin position="61"/>
        <end position="85"/>
    </location>
</feature>
<keyword evidence="7 8" id="KW-0472">Membrane</keyword>
<dbReference type="InterPro" id="IPR027417">
    <property type="entry name" value="P-loop_NTPase"/>
</dbReference>
<keyword evidence="3 8" id="KW-0812">Transmembrane</keyword>
<dbReference type="Gene3D" id="3.40.50.300">
    <property type="entry name" value="P-loop containing nucleotide triphosphate hydrolases"/>
    <property type="match status" value="1"/>
</dbReference>
<keyword evidence="4" id="KW-0547">Nucleotide-binding</keyword>
<dbReference type="InterPro" id="IPR036640">
    <property type="entry name" value="ABC1_TM_sf"/>
</dbReference>
<evidence type="ECO:0000313" key="10">
    <source>
        <dbReference type="EMBL" id="KAK3941485.1"/>
    </source>
</evidence>
<protein>
    <submittedName>
        <fullName evidence="10">ABC transporter type 1, transmembrane domain-containing protein</fullName>
    </submittedName>
</protein>
<name>A0AAN6N976_9PEZI</name>
<evidence type="ECO:0000256" key="6">
    <source>
        <dbReference type="ARBA" id="ARBA00022989"/>
    </source>
</evidence>
<keyword evidence="5" id="KW-0067">ATP-binding</keyword>
<dbReference type="InterPro" id="IPR050173">
    <property type="entry name" value="ABC_transporter_C-like"/>
</dbReference>
<evidence type="ECO:0000256" key="1">
    <source>
        <dbReference type="ARBA" id="ARBA00004141"/>
    </source>
</evidence>
<comment type="caution">
    <text evidence="10">The sequence shown here is derived from an EMBL/GenBank/DDBJ whole genome shotgun (WGS) entry which is preliminary data.</text>
</comment>
<evidence type="ECO:0000256" key="5">
    <source>
        <dbReference type="ARBA" id="ARBA00022840"/>
    </source>
</evidence>
<reference evidence="11" key="1">
    <citation type="journal article" date="2023" name="Mol. Phylogenet. Evol.">
        <title>Genome-scale phylogeny and comparative genomics of the fungal order Sordariales.</title>
        <authorList>
            <person name="Hensen N."/>
            <person name="Bonometti L."/>
            <person name="Westerberg I."/>
            <person name="Brannstrom I.O."/>
            <person name="Guillou S."/>
            <person name="Cros-Aarteil S."/>
            <person name="Calhoun S."/>
            <person name="Haridas S."/>
            <person name="Kuo A."/>
            <person name="Mondo S."/>
            <person name="Pangilinan J."/>
            <person name="Riley R."/>
            <person name="LaButti K."/>
            <person name="Andreopoulos B."/>
            <person name="Lipzen A."/>
            <person name="Chen C."/>
            <person name="Yan M."/>
            <person name="Daum C."/>
            <person name="Ng V."/>
            <person name="Clum A."/>
            <person name="Steindorff A."/>
            <person name="Ohm R.A."/>
            <person name="Martin F."/>
            <person name="Silar P."/>
            <person name="Natvig D.O."/>
            <person name="Lalanne C."/>
            <person name="Gautier V."/>
            <person name="Ament-Velasquez S.L."/>
            <person name="Kruys A."/>
            <person name="Hutchinson M.I."/>
            <person name="Powell A.J."/>
            <person name="Barry K."/>
            <person name="Miller A.N."/>
            <person name="Grigoriev I.V."/>
            <person name="Debuchy R."/>
            <person name="Gladieux P."/>
            <person name="Hiltunen Thoren M."/>
            <person name="Johannesson H."/>
        </authorList>
    </citation>
    <scope>NUCLEOTIDE SEQUENCE [LARGE SCALE GENOMIC DNA]</scope>
    <source>
        <strain evidence="11">CBS 340.73</strain>
    </source>
</reference>
<evidence type="ECO:0000256" key="2">
    <source>
        <dbReference type="ARBA" id="ARBA00022448"/>
    </source>
</evidence>
<feature type="transmembrane region" description="Helical" evidence="8">
    <location>
        <begin position="153"/>
        <end position="177"/>
    </location>
</feature>